<evidence type="ECO:0000256" key="1">
    <source>
        <dbReference type="ARBA" id="ARBA00023172"/>
    </source>
</evidence>
<protein>
    <recommendedName>
        <fullName evidence="3">Tyr recombinase domain-containing protein</fullName>
    </recommendedName>
</protein>
<gene>
    <name evidence="4" type="ORF">PVT71_16290</name>
</gene>
<dbReference type="InterPro" id="IPR002104">
    <property type="entry name" value="Integrase_catalytic"/>
</dbReference>
<feature type="region of interest" description="Disordered" evidence="2">
    <location>
        <begin position="129"/>
        <end position="148"/>
    </location>
</feature>
<dbReference type="AlphaFoldDB" id="A0AAU8ANW6"/>
<dbReference type="RefSeq" id="WP_353475119.1">
    <property type="nucleotide sequence ID" value="NZ_CP123385.1"/>
</dbReference>
<dbReference type="GO" id="GO:0003677">
    <property type="term" value="F:DNA binding"/>
    <property type="evidence" value="ECO:0007669"/>
    <property type="project" value="InterPro"/>
</dbReference>
<dbReference type="GO" id="GO:0006310">
    <property type="term" value="P:DNA recombination"/>
    <property type="evidence" value="ECO:0007669"/>
    <property type="project" value="UniProtKB-KW"/>
</dbReference>
<name>A0AAU8ANW6_9RHOB</name>
<sequence>MIRDGWLTYIRKKSGSLATCPMGTDAPAWFEHTDDLAEAEAAQPLKYMTYMVTSTGRVRSHKAAAQWFSRACDDAGLAHLSAHGIRKHRASIFKENGATAEQRMAVLGHETGGEATRYSKSADLLRTIEGTESSNSAVPSSNYRSETS</sequence>
<dbReference type="InterPro" id="IPR013762">
    <property type="entry name" value="Integrase-like_cat_sf"/>
</dbReference>
<feature type="domain" description="Tyr recombinase" evidence="3">
    <location>
        <begin position="10"/>
        <end position="122"/>
    </location>
</feature>
<dbReference type="GO" id="GO:0015074">
    <property type="term" value="P:DNA integration"/>
    <property type="evidence" value="ECO:0007669"/>
    <property type="project" value="InterPro"/>
</dbReference>
<evidence type="ECO:0000256" key="2">
    <source>
        <dbReference type="SAM" id="MobiDB-lite"/>
    </source>
</evidence>
<evidence type="ECO:0000313" key="4">
    <source>
        <dbReference type="EMBL" id="XCC96253.1"/>
    </source>
</evidence>
<reference evidence="4" key="1">
    <citation type="submission" date="2023-02" db="EMBL/GenBank/DDBJ databases">
        <title>Description and genomic characterization of Salipiger bruguierae sp. nov., isolated from the sediment of mangrove plant Bruguiera sexangula.</title>
        <authorList>
            <person name="Long M."/>
        </authorList>
    </citation>
    <scope>NUCLEOTIDE SEQUENCE</scope>
    <source>
        <strain evidence="4">H15</strain>
    </source>
</reference>
<dbReference type="InterPro" id="IPR011010">
    <property type="entry name" value="DNA_brk_join_enz"/>
</dbReference>
<feature type="compositionally biased region" description="Polar residues" evidence="2">
    <location>
        <begin position="130"/>
        <end position="148"/>
    </location>
</feature>
<dbReference type="Gene3D" id="1.10.443.10">
    <property type="entry name" value="Intergrase catalytic core"/>
    <property type="match status" value="1"/>
</dbReference>
<dbReference type="SUPFAM" id="SSF56349">
    <property type="entry name" value="DNA breaking-rejoining enzymes"/>
    <property type="match status" value="1"/>
</dbReference>
<keyword evidence="1" id="KW-0233">DNA recombination</keyword>
<evidence type="ECO:0000259" key="3">
    <source>
        <dbReference type="Pfam" id="PF00589"/>
    </source>
</evidence>
<accession>A0AAU8ANW6</accession>
<dbReference type="Pfam" id="PF00589">
    <property type="entry name" value="Phage_integrase"/>
    <property type="match status" value="1"/>
</dbReference>
<dbReference type="EMBL" id="CP123385">
    <property type="protein sequence ID" value="XCC96253.1"/>
    <property type="molecule type" value="Genomic_DNA"/>
</dbReference>
<proteinExistence type="predicted"/>
<organism evidence="4">
    <name type="scientific">Alloyangia sp. H15</name>
    <dbReference type="NCBI Taxonomy" id="3029062"/>
    <lineage>
        <taxon>Bacteria</taxon>
        <taxon>Pseudomonadati</taxon>
        <taxon>Pseudomonadota</taxon>
        <taxon>Alphaproteobacteria</taxon>
        <taxon>Rhodobacterales</taxon>
        <taxon>Roseobacteraceae</taxon>
        <taxon>Alloyangia</taxon>
    </lineage>
</organism>